<accession>A0A1M3KXF9</accession>
<dbReference type="EMBL" id="MKVH01000024">
    <property type="protein sequence ID" value="OJX57102.1"/>
    <property type="molecule type" value="Genomic_DNA"/>
</dbReference>
<keyword evidence="2" id="KW-0472">Membrane</keyword>
<evidence type="ECO:0000259" key="3">
    <source>
        <dbReference type="Pfam" id="PF00487"/>
    </source>
</evidence>
<dbReference type="AlphaFoldDB" id="A0A1M3KXF9"/>
<feature type="domain" description="Fatty acid desaturase" evidence="3">
    <location>
        <begin position="18"/>
        <end position="234"/>
    </location>
</feature>
<feature type="transmembrane region" description="Helical" evidence="2">
    <location>
        <begin position="15"/>
        <end position="34"/>
    </location>
</feature>
<evidence type="ECO:0000256" key="2">
    <source>
        <dbReference type="SAM" id="Phobius"/>
    </source>
</evidence>
<keyword evidence="2" id="KW-0812">Transmembrane</keyword>
<protein>
    <recommendedName>
        <fullName evidence="3">Fatty acid desaturase domain-containing protein</fullName>
    </recommendedName>
</protein>
<keyword evidence="2" id="KW-1133">Transmembrane helix</keyword>
<proteinExistence type="predicted"/>
<dbReference type="STRING" id="1895771.BGO89_11395"/>
<dbReference type="GO" id="GO:0006629">
    <property type="term" value="P:lipid metabolic process"/>
    <property type="evidence" value="ECO:0007669"/>
    <property type="project" value="InterPro"/>
</dbReference>
<organism evidence="4 5">
    <name type="scientific">Candidatus Kapaibacterium thiocyanatum</name>
    <dbReference type="NCBI Taxonomy" id="1895771"/>
    <lineage>
        <taxon>Bacteria</taxon>
        <taxon>Pseudomonadati</taxon>
        <taxon>Candidatus Kapaibacteriota</taxon>
        <taxon>Candidatus Kapaibacteriia</taxon>
        <taxon>Candidatus Kapaibacteriales</taxon>
        <taxon>Candidatus Kapaibacteriaceae</taxon>
        <taxon>Candidatus Kapaibacterium</taxon>
    </lineage>
</organism>
<dbReference type="Proteomes" id="UP000184233">
    <property type="component" value="Unassembled WGS sequence"/>
</dbReference>
<evidence type="ECO:0000313" key="4">
    <source>
        <dbReference type="EMBL" id="OJX57102.1"/>
    </source>
</evidence>
<feature type="region of interest" description="Disordered" evidence="1">
    <location>
        <begin position="269"/>
        <end position="296"/>
    </location>
</feature>
<feature type="transmembrane region" description="Helical" evidence="2">
    <location>
        <begin position="54"/>
        <end position="74"/>
    </location>
</feature>
<dbReference type="Pfam" id="PF00487">
    <property type="entry name" value="FA_desaturase"/>
    <property type="match status" value="1"/>
</dbReference>
<gene>
    <name evidence="4" type="ORF">BGO89_11395</name>
</gene>
<comment type="caution">
    <text evidence="4">The sequence shown here is derived from an EMBL/GenBank/DDBJ whole genome shotgun (WGS) entry which is preliminary data.</text>
</comment>
<name>A0A1M3KXF9_9BACT</name>
<dbReference type="InterPro" id="IPR005804">
    <property type="entry name" value="FA_desaturase_dom"/>
</dbReference>
<evidence type="ECO:0000313" key="5">
    <source>
        <dbReference type="Proteomes" id="UP000184233"/>
    </source>
</evidence>
<reference evidence="4 5" key="1">
    <citation type="submission" date="2016-09" db="EMBL/GenBank/DDBJ databases">
        <title>Genome-resolved meta-omics ties microbial dynamics to process performance in biotechnology for thiocyanate degradation.</title>
        <authorList>
            <person name="Kantor R.S."/>
            <person name="Huddy R.J."/>
            <person name="Iyer R."/>
            <person name="Thomas B.C."/>
            <person name="Brown C.T."/>
            <person name="Anantharaman K."/>
            <person name="Tringe S."/>
            <person name="Hettich R.L."/>
            <person name="Harrison S.T."/>
            <person name="Banfield J.F."/>
        </authorList>
    </citation>
    <scope>NUCLEOTIDE SEQUENCE [LARGE SCALE GENOMIC DNA]</scope>
    <source>
        <strain evidence="4">59-99</strain>
    </source>
</reference>
<feature type="transmembrane region" description="Helical" evidence="2">
    <location>
        <begin position="130"/>
        <end position="150"/>
    </location>
</feature>
<sequence length="296" mass="34968">MTTTLFFFLWISEGFSPWLYVIYLFLSVAVTVIAHNHNHLPIFRNKTLNNLTDYWLTVFYGFPAFAWIPTHNMNHHALNNREGDYTITYRLTEHNHLLMLLLYPSVSSFYQQKPIRDYLKMLRKDNRRKYWLAVMQYAFLVAWIVTGLLIDWQKALLYIIIPQQFGLFAVLVFNYVQHVHADEESEFDHSRNFTGFLNVLLFNNGYHTVHHDKAGTHWSKTPELHAKIADKIAPDLNERSFWWYIIRVYFLSIIIPSYRTRSRRLERMAGTSKTMAAETLTKDHQARGVQPSSSAS</sequence>
<feature type="transmembrane region" description="Helical" evidence="2">
    <location>
        <begin position="156"/>
        <end position="176"/>
    </location>
</feature>
<evidence type="ECO:0000256" key="1">
    <source>
        <dbReference type="SAM" id="MobiDB-lite"/>
    </source>
</evidence>
<feature type="transmembrane region" description="Helical" evidence="2">
    <location>
        <begin position="241"/>
        <end position="258"/>
    </location>
</feature>